<dbReference type="Proteomes" id="UP001265700">
    <property type="component" value="Unassembled WGS sequence"/>
</dbReference>
<dbReference type="InterPro" id="IPR005467">
    <property type="entry name" value="His_kinase_dom"/>
</dbReference>
<evidence type="ECO:0000259" key="10">
    <source>
        <dbReference type="PROSITE" id="PS50011"/>
    </source>
</evidence>
<evidence type="ECO:0000256" key="1">
    <source>
        <dbReference type="ARBA" id="ARBA00000085"/>
    </source>
</evidence>
<dbReference type="CDD" id="cd00082">
    <property type="entry name" value="HisKA"/>
    <property type="match status" value="1"/>
</dbReference>
<dbReference type="Pfam" id="PF13191">
    <property type="entry name" value="AAA_16"/>
    <property type="match status" value="1"/>
</dbReference>
<feature type="domain" description="HPt" evidence="14">
    <location>
        <begin position="2127"/>
        <end position="2221"/>
    </location>
</feature>
<dbReference type="EMBL" id="JAVDWU010000002">
    <property type="protein sequence ID" value="MDR7149375.1"/>
    <property type="molecule type" value="Genomic_DNA"/>
</dbReference>
<dbReference type="InterPro" id="IPR003661">
    <property type="entry name" value="HisK_dim/P_dom"/>
</dbReference>
<keyword evidence="5" id="KW-0418">Kinase</keyword>
<dbReference type="InterPro" id="IPR036097">
    <property type="entry name" value="HisK_dim/P_sf"/>
</dbReference>
<evidence type="ECO:0000256" key="9">
    <source>
        <dbReference type="SAM" id="Coils"/>
    </source>
</evidence>
<dbReference type="PROSITE" id="PS00109">
    <property type="entry name" value="PROTEIN_KINASE_TYR"/>
    <property type="match status" value="1"/>
</dbReference>
<dbReference type="PROSITE" id="PS50110">
    <property type="entry name" value="RESPONSE_REGULATORY"/>
    <property type="match status" value="2"/>
</dbReference>
<dbReference type="SUPFAM" id="SSF52172">
    <property type="entry name" value="CheY-like"/>
    <property type="match status" value="2"/>
</dbReference>
<protein>
    <recommendedName>
        <fullName evidence="2">histidine kinase</fullName>
        <ecNumber evidence="2">2.7.13.3</ecNumber>
    </recommendedName>
</protein>
<dbReference type="PROSITE" id="PS50112">
    <property type="entry name" value="PAS"/>
    <property type="match status" value="1"/>
</dbReference>
<dbReference type="Pfam" id="PF01590">
    <property type="entry name" value="GAF"/>
    <property type="match status" value="1"/>
</dbReference>
<evidence type="ECO:0000256" key="3">
    <source>
        <dbReference type="ARBA" id="ARBA00022553"/>
    </source>
</evidence>
<dbReference type="InterPro" id="IPR003594">
    <property type="entry name" value="HATPase_dom"/>
</dbReference>
<dbReference type="CDD" id="cd17546">
    <property type="entry name" value="REC_hyHK_CKI1_RcsC-like"/>
    <property type="match status" value="2"/>
</dbReference>
<dbReference type="SUPFAM" id="SSF55874">
    <property type="entry name" value="ATPase domain of HSP90 chaperone/DNA topoisomerase II/histidine kinase"/>
    <property type="match status" value="1"/>
</dbReference>
<sequence length="2222" mass="239012">MRLADGERVLLKIAHDGADAAVLRREHELMLTIDVPGVPRPGPLLQGEEGLAAALGPAGAVPLVGRLGAGPWEWRLATRLVLVLARTLAALHARGLVHRDLRPGNLLLDAPAEALRIADFSAAAPPGPASPHEGMADGSRADLSETGDPWAYLSPEHTGRSGRPVDARSDLYVLGVLMYRLLAGRLPFEARDPLEWAHCHLARVPPSLADAVPALPPILAEIVAKLLAKAPEQRYQSAFGLQADLERCLHDADERGDVHGFALGTRDAAGRLELPQALFGRDAEAAALAEAFDTVAATRRSRLVLLTGGAGIGKTSLALRLRERAGAAGGCFAAGKHDLAQRDVPYSALQAALGDLVRPLLAAPEAEVEAARERFEAALGINTGVAARLVPALAVLLGPGVPPAELDALGAQRRLQRVLGQILAVLVGSHAPLVLFLDDLHAADPGTLSLLADLLADPLATPTLAVGTSRTADGDLPGPVSAWLERLRQDEVPQLRIDLAPWGRADVAAMLAATLGRPAANMDALAALMHEKTAGNPFFVIEFLRELHAESLLTFDAAHGGWSWDLGAIGAKGYSGNVVELMLRRLQRLQPQTQQLLRQAACLGSAATIDLLAALSGHTHERVAAVLTEALEASLVLPLDGSLSFAHDRVREAAYELIPPAERAAMHRQAGRLLLAKATPPEQEHRLFDVVHQFNRAAALLQGDEATEVWTLNLRAGRKACAECAYVSARSYFLNALALQPAGAWQTAHEQAFELALDLAEAESIAGDPDAGERALDTALQHARNDLECVRVHRMRSRLRLVWSRYGPALDAALEALRLLGLEFPQDDAGLQTMLEADGAALEQTMAGRRPADLLALPAVTEPSPLSAIALLVDAFFPARNARPALFLVLVVKAVTLSLQHGNAVQSCQAYAQYPRLLRRQGRLDEAYEFSLLSLQLAERLGATALHGSLLFSHMASSYFLRQPYASGLPLLEDGFNASLQSGSLYDATGCALVALEYLLECGASLEQIAKGAETYAPSFGRAQAGLWPLMLRSWAQFARALQGLTSAPDSLDGDDFNEADYVSRLKAADAVPLHNVYLVLKQVAACMAGHHALALELARQAAESFRSLSGMAIEVTHRYYRALSAAALCPRAAPPPQWVALLEAEHAAMQQLAEACPHNFRHRWLLIGAELARLHGRDAEAEGLYGHAIDTAHRHGFVAHEAQALERAAAFHRERGQAGFARACLRDARQGYQRWGAGAKLRALDAEDPPAAAPAHGREADLDALAVAKASQALSSLIDLNQLIDTLMRIALDHAGAQTARLYLVDGEALQLAALAAVQGTDVQVHVRGPSEHADTAADAPVPWVVNYVRRTREQVLLADAATPHAFSADPYLHHEPPRSVMCLPLQRRADLVGVLYLEHRLSTHAFGEGRGALLEMLASQAAISLETARLYAALKEENAERRRAEQAALERQLRLQRLVESSLVGVRFSDLEGRVFEANDAFLQMVGYTRADLAAGLLSSYRMTPPEYREIDARALEELRREGRFAPYEKEYLRKDGSRVPVLVGGILFEGTTPESVAFVLDLTERNRAEAERAARQIAEAANQAKSEFLANMSHEIRTPMNAILGMSHLALQSGLDERQHNYVQKVHQSAESLLGIINDILDFSKIEAGQLDIEQIPFDLDDVLEQLADVLGLKTEEKGLELVFALPPGLPSQVVGDPSRLRQVLLNLGNNAAKFTERGEVVVAVELEGRDAASVQLGFEVRDTGIGMSAEQQEKLFKPFSQVDSSISRRFGGTGLGLAISHHLVRMMDGTLEVNSAPGEGSRFHFSLRLGIRHDAVKKAAPGALLHGSRVLVVDDNDCARQVLLEMAGSLGLNVSAAANGAAGIDAVMQADASREPFDIVLLDWKMPGIDGVECARRLAHLPLHHRLPTVLMLTAFSRDEVARRLAAEGLAVAATLSKPVTPSSLLEACLLAGGSPRRIGDRGKRRAYAAQQDRASLAGARILLVEDNPINQELARDLLGRAGIVVSVANHGREALDMLARERFDAVLMDCQMPVMDGYAATRALREQPQWQGLPVIAMTANAMVGDREKALEAGMNDHIAKPIKVDEMFATLARHMRPPAATANESLPGIDWKLGLAGLMGDERLYRRLLLMFRDREANFATRFHAACALPDKSVATRLAHDLKSVAGTLGAQAVHEAAAALELACSEGAGPVELEVVLSAVTCQLDPVIAGLNSLN</sequence>
<feature type="domain" description="PAS" evidence="13">
    <location>
        <begin position="1453"/>
        <end position="1525"/>
    </location>
</feature>
<dbReference type="InterPro" id="IPR001789">
    <property type="entry name" value="Sig_transdc_resp-reg_receiver"/>
</dbReference>
<feature type="coiled-coil region" evidence="9">
    <location>
        <begin position="1563"/>
        <end position="1590"/>
    </location>
</feature>
<keyword evidence="16" id="KW-1185">Reference proteome</keyword>
<dbReference type="InterPro" id="IPR035965">
    <property type="entry name" value="PAS-like_dom_sf"/>
</dbReference>
<evidence type="ECO:0000256" key="6">
    <source>
        <dbReference type="ARBA" id="ARBA00023012"/>
    </source>
</evidence>
<dbReference type="InterPro" id="IPR011009">
    <property type="entry name" value="Kinase-like_dom_sf"/>
</dbReference>
<dbReference type="InterPro" id="IPR027417">
    <property type="entry name" value="P-loop_NTPase"/>
</dbReference>
<dbReference type="Gene3D" id="3.30.450.20">
    <property type="entry name" value="PAS domain"/>
    <property type="match status" value="1"/>
</dbReference>
<organism evidence="15 16">
    <name type="scientific">Hydrogenophaga palleronii</name>
    <dbReference type="NCBI Taxonomy" id="65655"/>
    <lineage>
        <taxon>Bacteria</taxon>
        <taxon>Pseudomonadati</taxon>
        <taxon>Pseudomonadota</taxon>
        <taxon>Betaproteobacteria</taxon>
        <taxon>Burkholderiales</taxon>
        <taxon>Comamonadaceae</taxon>
        <taxon>Hydrogenophaga</taxon>
    </lineage>
</organism>
<dbReference type="SMART" id="SM00065">
    <property type="entry name" value="GAF"/>
    <property type="match status" value="1"/>
</dbReference>
<dbReference type="PANTHER" id="PTHR45339">
    <property type="entry name" value="HYBRID SIGNAL TRANSDUCTION HISTIDINE KINASE J"/>
    <property type="match status" value="1"/>
</dbReference>
<feature type="modified residue" description="4-aspartylphosphate" evidence="8">
    <location>
        <position position="1887"/>
    </location>
</feature>
<feature type="domain" description="Histidine kinase" evidence="11">
    <location>
        <begin position="1594"/>
        <end position="1815"/>
    </location>
</feature>
<dbReference type="SUPFAM" id="SSF52540">
    <property type="entry name" value="P-loop containing nucleoside triphosphate hydrolases"/>
    <property type="match status" value="1"/>
</dbReference>
<dbReference type="NCBIfam" id="TIGR00229">
    <property type="entry name" value="sensory_box"/>
    <property type="match status" value="1"/>
</dbReference>
<dbReference type="Gene3D" id="3.30.450.40">
    <property type="match status" value="1"/>
</dbReference>
<evidence type="ECO:0000313" key="15">
    <source>
        <dbReference type="EMBL" id="MDR7149375.1"/>
    </source>
</evidence>
<dbReference type="SUPFAM" id="SSF47226">
    <property type="entry name" value="Histidine-containing phosphotransfer domain, HPT domain"/>
    <property type="match status" value="1"/>
</dbReference>
<feature type="domain" description="Response regulatory" evidence="12">
    <location>
        <begin position="1833"/>
        <end position="1957"/>
    </location>
</feature>
<accession>A0ABU1WJC0</accession>
<feature type="modified residue" description="4-aspartylphosphate" evidence="8">
    <location>
        <position position="2034"/>
    </location>
</feature>
<dbReference type="Gene3D" id="3.30.565.10">
    <property type="entry name" value="Histidine kinase-like ATPase, C-terminal domain"/>
    <property type="match status" value="1"/>
</dbReference>
<dbReference type="EC" id="2.7.13.3" evidence="2"/>
<dbReference type="Pfam" id="PF00069">
    <property type="entry name" value="Pkinase"/>
    <property type="match status" value="1"/>
</dbReference>
<evidence type="ECO:0000259" key="13">
    <source>
        <dbReference type="PROSITE" id="PS50112"/>
    </source>
</evidence>
<evidence type="ECO:0000256" key="2">
    <source>
        <dbReference type="ARBA" id="ARBA00012438"/>
    </source>
</evidence>
<dbReference type="Pfam" id="PF00512">
    <property type="entry name" value="HisKA"/>
    <property type="match status" value="1"/>
</dbReference>
<dbReference type="SUPFAM" id="SSF55781">
    <property type="entry name" value="GAF domain-like"/>
    <property type="match status" value="1"/>
</dbReference>
<dbReference type="RefSeq" id="WP_310313226.1">
    <property type="nucleotide sequence ID" value="NZ_JAVDWU010000002.1"/>
</dbReference>
<dbReference type="Gene3D" id="1.20.120.160">
    <property type="entry name" value="HPT domain"/>
    <property type="match status" value="1"/>
</dbReference>
<reference evidence="15 16" key="1">
    <citation type="submission" date="2023-07" db="EMBL/GenBank/DDBJ databases">
        <title>Sorghum-associated microbial communities from plants grown in Nebraska, USA.</title>
        <authorList>
            <person name="Schachtman D."/>
        </authorList>
    </citation>
    <scope>NUCLEOTIDE SEQUENCE [LARGE SCALE GENOMIC DNA]</scope>
    <source>
        <strain evidence="15 16">4249</strain>
    </source>
</reference>
<dbReference type="InterPro" id="IPR000719">
    <property type="entry name" value="Prot_kinase_dom"/>
</dbReference>
<dbReference type="Pfam" id="PF13426">
    <property type="entry name" value="PAS_9"/>
    <property type="match status" value="1"/>
</dbReference>
<evidence type="ECO:0000256" key="7">
    <source>
        <dbReference type="PROSITE-ProRule" id="PRU00110"/>
    </source>
</evidence>
<dbReference type="InterPro" id="IPR029016">
    <property type="entry name" value="GAF-like_dom_sf"/>
</dbReference>
<dbReference type="Pfam" id="PF00072">
    <property type="entry name" value="Response_reg"/>
    <property type="match status" value="2"/>
</dbReference>
<dbReference type="SMART" id="SM00091">
    <property type="entry name" value="PAS"/>
    <property type="match status" value="1"/>
</dbReference>
<feature type="modified residue" description="Phosphohistidine" evidence="7">
    <location>
        <position position="2166"/>
    </location>
</feature>
<evidence type="ECO:0000259" key="14">
    <source>
        <dbReference type="PROSITE" id="PS50894"/>
    </source>
</evidence>
<evidence type="ECO:0000256" key="4">
    <source>
        <dbReference type="ARBA" id="ARBA00022679"/>
    </source>
</evidence>
<dbReference type="SMART" id="SM00388">
    <property type="entry name" value="HisKA"/>
    <property type="match status" value="1"/>
</dbReference>
<dbReference type="InterPro" id="IPR036641">
    <property type="entry name" value="HPT_dom_sf"/>
</dbReference>
<dbReference type="InterPro" id="IPR041664">
    <property type="entry name" value="AAA_16"/>
</dbReference>
<evidence type="ECO:0000259" key="11">
    <source>
        <dbReference type="PROSITE" id="PS50109"/>
    </source>
</evidence>
<dbReference type="CDD" id="cd00130">
    <property type="entry name" value="PAS"/>
    <property type="match status" value="1"/>
</dbReference>
<dbReference type="InterPro" id="IPR008266">
    <property type="entry name" value="Tyr_kinase_AS"/>
</dbReference>
<comment type="catalytic activity">
    <reaction evidence="1">
        <text>ATP + protein L-histidine = ADP + protein N-phospho-L-histidine.</text>
        <dbReference type="EC" id="2.7.13.3"/>
    </reaction>
</comment>
<dbReference type="PROSITE" id="PS50894">
    <property type="entry name" value="HPT"/>
    <property type="match status" value="1"/>
</dbReference>
<dbReference type="Gene3D" id="3.40.50.2300">
    <property type="match status" value="2"/>
</dbReference>
<evidence type="ECO:0000313" key="16">
    <source>
        <dbReference type="Proteomes" id="UP001265700"/>
    </source>
</evidence>
<dbReference type="PROSITE" id="PS50011">
    <property type="entry name" value="PROTEIN_KINASE_DOM"/>
    <property type="match status" value="1"/>
</dbReference>
<dbReference type="Gene3D" id="3.40.50.300">
    <property type="entry name" value="P-loop containing nucleotide triphosphate hydrolases"/>
    <property type="match status" value="1"/>
</dbReference>
<dbReference type="SUPFAM" id="SSF47384">
    <property type="entry name" value="Homodimeric domain of signal transducing histidine kinase"/>
    <property type="match status" value="1"/>
</dbReference>
<dbReference type="SUPFAM" id="SSF56112">
    <property type="entry name" value="Protein kinase-like (PK-like)"/>
    <property type="match status" value="1"/>
</dbReference>
<dbReference type="SMART" id="SM00387">
    <property type="entry name" value="HATPase_c"/>
    <property type="match status" value="1"/>
</dbReference>
<dbReference type="Pfam" id="PF02518">
    <property type="entry name" value="HATPase_c"/>
    <property type="match status" value="1"/>
</dbReference>
<dbReference type="PANTHER" id="PTHR45339:SF3">
    <property type="entry name" value="HISTIDINE KINASE"/>
    <property type="match status" value="1"/>
</dbReference>
<dbReference type="PROSITE" id="PS50109">
    <property type="entry name" value="HIS_KIN"/>
    <property type="match status" value="1"/>
</dbReference>
<dbReference type="Gene3D" id="1.10.287.130">
    <property type="match status" value="1"/>
</dbReference>
<dbReference type="InterPro" id="IPR003018">
    <property type="entry name" value="GAF"/>
</dbReference>
<gene>
    <name evidence="15" type="ORF">J2W49_001324</name>
</gene>
<dbReference type="PRINTS" id="PR00344">
    <property type="entry name" value="BCTRLSENSOR"/>
</dbReference>
<feature type="domain" description="Protein kinase" evidence="10">
    <location>
        <begin position="1"/>
        <end position="262"/>
    </location>
</feature>
<dbReference type="CDD" id="cd16922">
    <property type="entry name" value="HATPase_EvgS-ArcB-TorS-like"/>
    <property type="match status" value="1"/>
</dbReference>
<proteinExistence type="predicted"/>
<evidence type="ECO:0000256" key="5">
    <source>
        <dbReference type="ARBA" id="ARBA00022777"/>
    </source>
</evidence>
<name>A0ABU1WJC0_9BURK</name>
<dbReference type="Gene3D" id="1.10.510.10">
    <property type="entry name" value="Transferase(Phosphotransferase) domain 1"/>
    <property type="match status" value="1"/>
</dbReference>
<dbReference type="SUPFAM" id="SSF55785">
    <property type="entry name" value="PYP-like sensor domain (PAS domain)"/>
    <property type="match status" value="1"/>
</dbReference>
<keyword evidence="3 8" id="KW-0597">Phosphoprotein</keyword>
<dbReference type="SMART" id="SM00220">
    <property type="entry name" value="S_TKc"/>
    <property type="match status" value="1"/>
</dbReference>
<dbReference type="InterPro" id="IPR036890">
    <property type="entry name" value="HATPase_C_sf"/>
</dbReference>
<comment type="caution">
    <text evidence="15">The sequence shown here is derived from an EMBL/GenBank/DDBJ whole genome shotgun (WGS) entry which is preliminary data.</text>
</comment>
<dbReference type="InterPro" id="IPR000014">
    <property type="entry name" value="PAS"/>
</dbReference>
<keyword evidence="6" id="KW-0902">Two-component regulatory system</keyword>
<keyword evidence="9" id="KW-0175">Coiled coil</keyword>
<dbReference type="Pfam" id="PF01627">
    <property type="entry name" value="Hpt"/>
    <property type="match status" value="1"/>
</dbReference>
<dbReference type="InterPro" id="IPR004358">
    <property type="entry name" value="Sig_transdc_His_kin-like_C"/>
</dbReference>
<dbReference type="InterPro" id="IPR011006">
    <property type="entry name" value="CheY-like_superfamily"/>
</dbReference>
<keyword evidence="4" id="KW-0808">Transferase</keyword>
<evidence type="ECO:0000259" key="12">
    <source>
        <dbReference type="PROSITE" id="PS50110"/>
    </source>
</evidence>
<evidence type="ECO:0000256" key="8">
    <source>
        <dbReference type="PROSITE-ProRule" id="PRU00169"/>
    </source>
</evidence>
<dbReference type="InterPro" id="IPR008207">
    <property type="entry name" value="Sig_transdc_His_kin_Hpt_dom"/>
</dbReference>
<feature type="domain" description="Response regulatory" evidence="12">
    <location>
        <begin position="1985"/>
        <end position="2101"/>
    </location>
</feature>
<dbReference type="SMART" id="SM00448">
    <property type="entry name" value="REC"/>
    <property type="match status" value="2"/>
</dbReference>